<sequence>MGKKDKKPKDFAADSKKKEFHAVTADDVVKLPPGKDKQWWDIGTFSKEDNPHGLLEESSFATVFPKYREKYIKEVWPLLKKALDPFGLHADLDLLEGTMSVQTTKKTYDPAIVLKARDILRLLARSMPFEQAVRVLKDNISCDILKIGTMVTNKERFVKRRARLVGKDGATLKAIELLTQCYIVLQGGTVAAVGPYKGLRDVALIVTDCIRNIHPIYHIKSLMIQRELSKNEDLKDEDWSRFLPQFQKKVQNAKAANLAKKRRKAARKRKAEYTPFPPEPRMTKIDKMLESGEYFMSEEMRQKLKKEKRIRDEMDNGISERQLKKLEVFNPPEEAPRLKRTLPAETNTPVDLTVLKKKAKR</sequence>
<organism evidence="1 2">
    <name type="scientific">Panagrolaimus sp. JU765</name>
    <dbReference type="NCBI Taxonomy" id="591449"/>
    <lineage>
        <taxon>Eukaryota</taxon>
        <taxon>Metazoa</taxon>
        <taxon>Ecdysozoa</taxon>
        <taxon>Nematoda</taxon>
        <taxon>Chromadorea</taxon>
        <taxon>Rhabditida</taxon>
        <taxon>Tylenchina</taxon>
        <taxon>Panagrolaimomorpha</taxon>
        <taxon>Panagrolaimoidea</taxon>
        <taxon>Panagrolaimidae</taxon>
        <taxon>Panagrolaimus</taxon>
    </lineage>
</organism>
<proteinExistence type="predicted"/>
<evidence type="ECO:0000313" key="1">
    <source>
        <dbReference type="Proteomes" id="UP000887576"/>
    </source>
</evidence>
<accession>A0AC34PWW1</accession>
<protein>
    <submittedName>
        <fullName evidence="2">KRR1 small subunit processome component</fullName>
    </submittedName>
</protein>
<reference evidence="2" key="1">
    <citation type="submission" date="2022-11" db="UniProtKB">
        <authorList>
            <consortium name="WormBaseParasite"/>
        </authorList>
    </citation>
    <scope>IDENTIFICATION</scope>
</reference>
<evidence type="ECO:0000313" key="2">
    <source>
        <dbReference type="WBParaSite" id="JU765_v2.g10748.t1"/>
    </source>
</evidence>
<dbReference type="WBParaSite" id="JU765_v2.g10748.t1">
    <property type="protein sequence ID" value="JU765_v2.g10748.t1"/>
    <property type="gene ID" value="JU765_v2.g10748"/>
</dbReference>
<name>A0AC34PWW1_9BILA</name>
<dbReference type="Proteomes" id="UP000887576">
    <property type="component" value="Unplaced"/>
</dbReference>